<accession>W2TRK5</accession>
<dbReference type="Proteomes" id="UP000053676">
    <property type="component" value="Unassembled WGS sequence"/>
</dbReference>
<organism evidence="2 3">
    <name type="scientific">Necator americanus</name>
    <name type="common">Human hookworm</name>
    <dbReference type="NCBI Taxonomy" id="51031"/>
    <lineage>
        <taxon>Eukaryota</taxon>
        <taxon>Metazoa</taxon>
        <taxon>Ecdysozoa</taxon>
        <taxon>Nematoda</taxon>
        <taxon>Chromadorea</taxon>
        <taxon>Rhabditida</taxon>
        <taxon>Rhabditina</taxon>
        <taxon>Rhabditomorpha</taxon>
        <taxon>Strongyloidea</taxon>
        <taxon>Ancylostomatidae</taxon>
        <taxon>Bunostominae</taxon>
        <taxon>Necator</taxon>
    </lineage>
</organism>
<sequence length="59" mass="6570">MAKKVKRQDETKGAAAAVRTLMDDVLLADEDGGNSRSSTRTFTRFEKKKKGAVEVQDQR</sequence>
<evidence type="ECO:0000256" key="1">
    <source>
        <dbReference type="SAM" id="MobiDB-lite"/>
    </source>
</evidence>
<dbReference type="AlphaFoldDB" id="W2TRK5"/>
<feature type="region of interest" description="Disordered" evidence="1">
    <location>
        <begin position="29"/>
        <end position="59"/>
    </location>
</feature>
<keyword evidence="3" id="KW-1185">Reference proteome</keyword>
<evidence type="ECO:0000313" key="2">
    <source>
        <dbReference type="EMBL" id="ETN84433.1"/>
    </source>
</evidence>
<proteinExistence type="predicted"/>
<dbReference type="KEGG" id="nai:NECAME_01660"/>
<gene>
    <name evidence="2" type="ORF">NECAME_01660</name>
</gene>
<dbReference type="EMBL" id="KI657952">
    <property type="protein sequence ID" value="ETN84433.1"/>
    <property type="molecule type" value="Genomic_DNA"/>
</dbReference>
<reference evidence="3" key="1">
    <citation type="journal article" date="2014" name="Nat. Genet.">
        <title>Genome of the human hookworm Necator americanus.</title>
        <authorList>
            <person name="Tang Y.T."/>
            <person name="Gao X."/>
            <person name="Rosa B.A."/>
            <person name="Abubucker S."/>
            <person name="Hallsworth-Pepin K."/>
            <person name="Martin J."/>
            <person name="Tyagi R."/>
            <person name="Heizer E."/>
            <person name="Zhang X."/>
            <person name="Bhonagiri-Palsikar V."/>
            <person name="Minx P."/>
            <person name="Warren W.C."/>
            <person name="Wang Q."/>
            <person name="Zhan B."/>
            <person name="Hotez P.J."/>
            <person name="Sternberg P.W."/>
            <person name="Dougall A."/>
            <person name="Gaze S.T."/>
            <person name="Mulvenna J."/>
            <person name="Sotillo J."/>
            <person name="Ranganathan S."/>
            <person name="Rabelo E.M."/>
            <person name="Wilson R.K."/>
            <person name="Felgner P.L."/>
            <person name="Bethony J."/>
            <person name="Hawdon J.M."/>
            <person name="Gasser R.B."/>
            <person name="Loukas A."/>
            <person name="Mitreva M."/>
        </authorList>
    </citation>
    <scope>NUCLEOTIDE SEQUENCE [LARGE SCALE GENOMIC DNA]</scope>
</reference>
<evidence type="ECO:0000313" key="3">
    <source>
        <dbReference type="Proteomes" id="UP000053676"/>
    </source>
</evidence>
<protein>
    <submittedName>
        <fullName evidence="2">Uncharacterized protein</fullName>
    </submittedName>
</protein>
<name>W2TRK5_NECAM</name>